<evidence type="ECO:0000256" key="1">
    <source>
        <dbReference type="ARBA" id="ARBA00004651"/>
    </source>
</evidence>
<dbReference type="Pfam" id="PF03739">
    <property type="entry name" value="LptF_LptG"/>
    <property type="match status" value="1"/>
</dbReference>
<sequence>MRLTLFGYVLRTYVRFALGILGGLVLVFVVVDFVDRAKTYTGPGWATDAAKLYGYKALMAVQLLGPAALLLAAGTTVSALRKQGEVTAIRALTFGPTALYAPVLAFGLLACSGLIAFDEVVATHSGRRVDEITTQRFNRSRSDWTFYYTPKQWFRRGDHIFFLRAGSAQEGFQDVSIFTLSREFKLQRRLDAARMEWLDGTRWRLTGVVERAFTGEKHTSVKSMESAEYELGIAASALRIQPGRPEQMRVRVLREQIVARREAGLATKQFELALHNRFAYPLAALPAALLGVGLALRTNRRGHLTAAIVEGLLVAVAMWGLMMVCRTMVLTERLTPLVAAWTPPVLLVLAAGALWLRREGFLHMPRRWLAVR</sequence>
<dbReference type="GO" id="GO:0043190">
    <property type="term" value="C:ATP-binding cassette (ABC) transporter complex"/>
    <property type="evidence" value="ECO:0007669"/>
    <property type="project" value="TreeGrafter"/>
</dbReference>
<keyword evidence="5 6" id="KW-0472">Membrane</keyword>
<evidence type="ECO:0000256" key="2">
    <source>
        <dbReference type="ARBA" id="ARBA00022475"/>
    </source>
</evidence>
<reference evidence="7 8" key="1">
    <citation type="submission" date="2019-06" db="EMBL/GenBank/DDBJ databases">
        <authorList>
            <person name="Livingstone P."/>
            <person name="Whitworth D."/>
        </authorList>
    </citation>
    <scope>NUCLEOTIDE SEQUENCE [LARGE SCALE GENOMIC DNA]</scope>
    <source>
        <strain evidence="7 8">AM401</strain>
    </source>
</reference>
<dbReference type="RefSeq" id="WP_141643798.1">
    <property type="nucleotide sequence ID" value="NZ_VIFM01000066.1"/>
</dbReference>
<comment type="caution">
    <text evidence="7">The sequence shown here is derived from an EMBL/GenBank/DDBJ whole genome shotgun (WGS) entry which is preliminary data.</text>
</comment>
<accession>A0A540WZV3</accession>
<dbReference type="GO" id="GO:0015920">
    <property type="term" value="P:lipopolysaccharide transport"/>
    <property type="evidence" value="ECO:0007669"/>
    <property type="project" value="TreeGrafter"/>
</dbReference>
<feature type="transmembrane region" description="Helical" evidence="6">
    <location>
        <begin position="334"/>
        <end position="356"/>
    </location>
</feature>
<evidence type="ECO:0000256" key="4">
    <source>
        <dbReference type="ARBA" id="ARBA00022989"/>
    </source>
</evidence>
<evidence type="ECO:0000256" key="5">
    <source>
        <dbReference type="ARBA" id="ARBA00023136"/>
    </source>
</evidence>
<name>A0A540WZV3_9BACT</name>
<organism evidence="7 8">
    <name type="scientific">Myxococcus llanfairpwllgwyngyllgogerychwyrndrobwllllantysiliogogogochensis</name>
    <dbReference type="NCBI Taxonomy" id="2590453"/>
    <lineage>
        <taxon>Bacteria</taxon>
        <taxon>Pseudomonadati</taxon>
        <taxon>Myxococcota</taxon>
        <taxon>Myxococcia</taxon>
        <taxon>Myxococcales</taxon>
        <taxon>Cystobacterineae</taxon>
        <taxon>Myxococcaceae</taxon>
        <taxon>Myxococcus</taxon>
    </lineage>
</organism>
<evidence type="ECO:0000313" key="7">
    <source>
        <dbReference type="EMBL" id="TQF14538.1"/>
    </source>
</evidence>
<dbReference type="PANTHER" id="PTHR33529:SF6">
    <property type="entry name" value="YJGP_YJGQ FAMILY PERMEASE"/>
    <property type="match status" value="1"/>
</dbReference>
<keyword evidence="8" id="KW-1185">Reference proteome</keyword>
<dbReference type="AlphaFoldDB" id="A0A540WZV3"/>
<feature type="transmembrane region" description="Helical" evidence="6">
    <location>
        <begin position="98"/>
        <end position="117"/>
    </location>
</feature>
<evidence type="ECO:0000256" key="3">
    <source>
        <dbReference type="ARBA" id="ARBA00022692"/>
    </source>
</evidence>
<evidence type="ECO:0000313" key="8">
    <source>
        <dbReference type="Proteomes" id="UP000315369"/>
    </source>
</evidence>
<keyword evidence="2" id="KW-1003">Cell membrane</keyword>
<dbReference type="InterPro" id="IPR005495">
    <property type="entry name" value="LptG/LptF_permease"/>
</dbReference>
<proteinExistence type="predicted"/>
<feature type="transmembrane region" description="Helical" evidence="6">
    <location>
        <begin position="54"/>
        <end position="77"/>
    </location>
</feature>
<dbReference type="EMBL" id="VIFM01000066">
    <property type="protein sequence ID" value="TQF14538.1"/>
    <property type="molecule type" value="Genomic_DNA"/>
</dbReference>
<dbReference type="Proteomes" id="UP000315369">
    <property type="component" value="Unassembled WGS sequence"/>
</dbReference>
<gene>
    <name evidence="7" type="ORF">FJV41_18325</name>
</gene>
<keyword evidence="4 6" id="KW-1133">Transmembrane helix</keyword>
<comment type="subcellular location">
    <subcellularLocation>
        <location evidence="1">Cell membrane</location>
        <topology evidence="1">Multi-pass membrane protein</topology>
    </subcellularLocation>
</comment>
<dbReference type="OrthoDB" id="5499270at2"/>
<feature type="transmembrane region" description="Helical" evidence="6">
    <location>
        <begin position="12"/>
        <end position="34"/>
    </location>
</feature>
<keyword evidence="3 6" id="KW-0812">Transmembrane</keyword>
<evidence type="ECO:0000256" key="6">
    <source>
        <dbReference type="SAM" id="Phobius"/>
    </source>
</evidence>
<dbReference type="PANTHER" id="PTHR33529">
    <property type="entry name" value="SLR0882 PROTEIN-RELATED"/>
    <property type="match status" value="1"/>
</dbReference>
<feature type="transmembrane region" description="Helical" evidence="6">
    <location>
        <begin position="278"/>
        <end position="296"/>
    </location>
</feature>
<protein>
    <submittedName>
        <fullName evidence="7">YjgP/YjgQ family permease</fullName>
    </submittedName>
</protein>
<feature type="transmembrane region" description="Helical" evidence="6">
    <location>
        <begin position="303"/>
        <end position="322"/>
    </location>
</feature>